<dbReference type="Gene3D" id="3.40.50.300">
    <property type="entry name" value="P-loop containing nucleotide triphosphate hydrolases"/>
    <property type="match status" value="1"/>
</dbReference>
<dbReference type="InterPro" id="IPR018631">
    <property type="entry name" value="AAA-ATPase-like_dom"/>
</dbReference>
<organism evidence="2 3">
    <name type="scientific">Candidatus Neptunichlamydia vexilliferae</name>
    <dbReference type="NCBI Taxonomy" id="1651774"/>
    <lineage>
        <taxon>Bacteria</taxon>
        <taxon>Pseudomonadati</taxon>
        <taxon>Chlamydiota</taxon>
        <taxon>Chlamydiia</taxon>
        <taxon>Parachlamydiales</taxon>
        <taxon>Simkaniaceae</taxon>
        <taxon>Candidatus Neptunichlamydia</taxon>
    </lineage>
</organism>
<keyword evidence="3" id="KW-1185">Reference proteome</keyword>
<dbReference type="Pfam" id="PF08011">
    <property type="entry name" value="PDDEXK_9"/>
    <property type="match status" value="1"/>
</dbReference>
<dbReference type="SUPFAM" id="SSF52540">
    <property type="entry name" value="P-loop containing nucleoside triphosphate hydrolases"/>
    <property type="match status" value="1"/>
</dbReference>
<gene>
    <name evidence="2" type="ORF">NEPTK9_001516</name>
</gene>
<reference evidence="2 3" key="1">
    <citation type="submission" date="2020-01" db="EMBL/GenBank/DDBJ databases">
        <title>Draft genome sequence of Cand. Neptunochlamydia vexilliferae K9.</title>
        <authorList>
            <person name="Schulz F."/>
            <person name="Koestlbacher S."/>
            <person name="Wascher F."/>
            <person name="Pizzetti I."/>
            <person name="Horn M."/>
        </authorList>
    </citation>
    <scope>NUCLEOTIDE SEQUENCE [LARGE SCALE GENOMIC DNA]</scope>
    <source>
        <strain evidence="2 3">K9</strain>
    </source>
</reference>
<comment type="caution">
    <text evidence="2">The sequence shown here is derived from an EMBL/GenBank/DDBJ whole genome shotgun (WGS) entry which is preliminary data.</text>
</comment>
<evidence type="ECO:0000313" key="2">
    <source>
        <dbReference type="EMBL" id="MBF5059992.1"/>
    </source>
</evidence>
<evidence type="ECO:0000313" key="3">
    <source>
        <dbReference type="Proteomes" id="UP001194714"/>
    </source>
</evidence>
<proteinExistence type="predicted"/>
<evidence type="ECO:0000259" key="1">
    <source>
        <dbReference type="Pfam" id="PF09820"/>
    </source>
</evidence>
<dbReference type="Pfam" id="PF09820">
    <property type="entry name" value="AAA-ATPase_like"/>
    <property type="match status" value="1"/>
</dbReference>
<dbReference type="PANTHER" id="PTHR34825">
    <property type="entry name" value="CONSERVED PROTEIN, WITH A WEAK D-GALACTARATE DEHYDRATASE/ALTRONATE HYDROLASE DOMAIN"/>
    <property type="match status" value="1"/>
</dbReference>
<dbReference type="PANTHER" id="PTHR34825:SF1">
    <property type="entry name" value="AAA-ATPASE-LIKE DOMAIN-CONTAINING PROTEIN"/>
    <property type="match status" value="1"/>
</dbReference>
<name>A0ABS0B289_9BACT</name>
<dbReference type="InterPro" id="IPR012547">
    <property type="entry name" value="PDDEXK_9"/>
</dbReference>
<dbReference type="InterPro" id="IPR027417">
    <property type="entry name" value="P-loop_NTPase"/>
</dbReference>
<protein>
    <recommendedName>
        <fullName evidence="1">AAA-ATPase-like domain-containing protein</fullName>
    </recommendedName>
</protein>
<feature type="domain" description="AAA-ATPase-like" evidence="1">
    <location>
        <begin position="17"/>
        <end position="213"/>
    </location>
</feature>
<dbReference type="Proteomes" id="UP001194714">
    <property type="component" value="Unassembled WGS sequence"/>
</dbReference>
<sequence length="548" mass="63377">MKKRTPPYSFSQMKKLPIGVQSIREILEEDQVYIDKTMFAKDLITTGKHYFISRPRRFGKSLFINTLEEIFKGNKELFKDCKIYESGYDWQKYPVLYLDFSKIASRTPDHLETALQVRLEIIAKEHDISIVTTDIQVALDTLVVRLSNKYRKKVAVLIDEYDKPIIDHLEDLDVARKNRDILKDFFGTIKSLDKHLKFTFITGISKFSRVSLFSALNNLNDITMEPKYAGMMGYTEEELRASFRDHIQKIAQERSQLGNLVPEEKVIDEVRNWYNGYRFSEGKLCVYNPFSTLKFMQSKKPKTYWYSTGTPSFLIHQLKEHLESMVSLDGTTATEEELMDISSLEQINLEALMYQTGYFTIKDYNSISNRYLLGLPNEEVRSAFINSLVKNFAPITKLRSSRECVEALEKHQPSLLFNQIEIGLSSFAYQVFVDAKERTYQAMLLSMLHGMGFNPLSERSINTGRIDVILEVPKTTYILELKLDGSADKALKQIHEKQYFKPYTHKGKHIVIIGANFSSEARNVSEWKGELLSESGEKIRELFPGEGE</sequence>
<accession>A0ABS0B289</accession>
<dbReference type="EMBL" id="JAAEJV010000060">
    <property type="protein sequence ID" value="MBF5059992.1"/>
    <property type="molecule type" value="Genomic_DNA"/>
</dbReference>